<evidence type="ECO:0000256" key="4">
    <source>
        <dbReference type="PIRSR" id="PIRSR604294-1"/>
    </source>
</evidence>
<evidence type="ECO:0000256" key="5">
    <source>
        <dbReference type="SAM" id="MobiDB-lite"/>
    </source>
</evidence>
<accession>A0A2K3D2A6</accession>
<dbReference type="EMBL" id="CM008973">
    <property type="protein sequence ID" value="PNW74655.1"/>
    <property type="molecule type" value="Genomic_DNA"/>
</dbReference>
<dbReference type="InterPro" id="IPR004294">
    <property type="entry name" value="Carotenoid_Oase"/>
</dbReference>
<keyword evidence="3 4" id="KW-0408">Iron</keyword>
<evidence type="ECO:0008006" key="8">
    <source>
        <dbReference type="Google" id="ProtNLM"/>
    </source>
</evidence>
<dbReference type="RefSeq" id="XP_042918058.1">
    <property type="nucleotide sequence ID" value="XM_043067876.1"/>
</dbReference>
<feature type="binding site" evidence="4">
    <location>
        <position position="656"/>
    </location>
    <ligand>
        <name>Fe cation</name>
        <dbReference type="ChEBI" id="CHEBI:24875"/>
        <note>catalytic</note>
    </ligand>
</feature>
<dbReference type="PaxDb" id="3055-EDP05547"/>
<dbReference type="InParanoid" id="A0A2K3D2A6"/>
<dbReference type="GO" id="GO:0010436">
    <property type="term" value="F:carotenoid dioxygenase activity"/>
    <property type="evidence" value="ECO:0000318"/>
    <property type="project" value="GO_Central"/>
</dbReference>
<feature type="compositionally biased region" description="Low complexity" evidence="5">
    <location>
        <begin position="266"/>
        <end position="295"/>
    </location>
</feature>
<dbReference type="ExpressionAtlas" id="A0A2K3D2A6">
    <property type="expression patterns" value="baseline"/>
</dbReference>
<dbReference type="PANTHER" id="PTHR10543">
    <property type="entry name" value="BETA-CAROTENE DIOXYGENASE"/>
    <property type="match status" value="1"/>
</dbReference>
<keyword evidence="7" id="KW-1185">Reference proteome</keyword>
<evidence type="ECO:0000313" key="7">
    <source>
        <dbReference type="Proteomes" id="UP000006906"/>
    </source>
</evidence>
<dbReference type="PANTHER" id="PTHR10543:SF138">
    <property type="entry name" value="CAROTENOID OXYGENASE"/>
    <property type="match status" value="1"/>
</dbReference>
<dbReference type="Proteomes" id="UP000006906">
    <property type="component" value="Chromosome 12"/>
</dbReference>
<dbReference type="GO" id="GO:0016121">
    <property type="term" value="P:carotene catabolic process"/>
    <property type="evidence" value="ECO:0000318"/>
    <property type="project" value="GO_Central"/>
</dbReference>
<name>A0A2K3D2A6_CHLRE</name>
<feature type="binding site" evidence="4">
    <location>
        <position position="418"/>
    </location>
    <ligand>
        <name>Fe cation</name>
        <dbReference type="ChEBI" id="CHEBI:24875"/>
        <note>catalytic</note>
    </ligand>
</feature>
<dbReference type="GO" id="GO:0046872">
    <property type="term" value="F:metal ion binding"/>
    <property type="evidence" value="ECO:0007669"/>
    <property type="project" value="UniProtKB-KW"/>
</dbReference>
<proteinExistence type="inferred from homology"/>
<keyword evidence="2 4" id="KW-0479">Metal-binding</keyword>
<feature type="binding site" evidence="4">
    <location>
        <position position="251"/>
    </location>
    <ligand>
        <name>Fe cation</name>
        <dbReference type="ChEBI" id="CHEBI:24875"/>
        <note>catalytic</note>
    </ligand>
</feature>
<evidence type="ECO:0000256" key="3">
    <source>
        <dbReference type="ARBA" id="ARBA00023004"/>
    </source>
</evidence>
<sequence length="685" mass="74791">METGLQRRCFRTSSTRPSRYATCRVSATLMAKPPGVALSGRTAAPATTSNEERLASGAQAGPSPHSAHLQQMPRRSQPVTVAMLNDVRTMFHSLLDEFAYFVDPGWVTGTIPPELNGTYYRNGPGLQVSNPRYRRHTLDGDGMVFSLAFKEGQAFFRNRFVRTEGFKAEQKAGRPLFRNSFTRGAVDGSINFNPFDLNFKNVANTGVLPWGGQLYALWEAGLPYLMDPVTLDTVRETRMGGQIRSNTFAAHYRVVTEHRQQAQRHSGSTTSSSSAAGAAGDGAQVAGGSSGSTSTSKRLVTFSNEFGFTGAKALFYEFDEAGKLIHETEHALQGVDVALIHDMVVTEHYYVLICGPIALQPAKFAMQYMLGRCSIAECLVFDNKKPTRIMMFPRPGRPSGKVLAPRVVESPDPFFVFHNVNGYEAEDGQVLVMDAVAWDEVSFEMDLYDKEAKSTKCFEGGSRTQLTRLTVDLRPAGGRVERRQLLQRTVEFPATDPRVTSRPHGVAWYIADAVDHPFLWGPAQSIVRVHLDPELTVRSPQHGAASSNGGAKGVRVPRTPGLAPPRAAPRAAAGPAACAAPGVAVDEWFLGDRTFPGEPMFVPRPGSNEEGDGWLLVGVHNADTEKGDVHIFDAQSLSSGPLATIHLPHRLPVSLHGAWHGEYTGPDPHDPAVPRWQHLGRVRPM</sequence>
<comment type="similarity">
    <text evidence="1">Belongs to the carotenoid oxygenase family.</text>
</comment>
<feature type="region of interest" description="Disordered" evidence="5">
    <location>
        <begin position="259"/>
        <end position="295"/>
    </location>
</feature>
<dbReference type="OrthoDB" id="1069523at2759"/>
<protein>
    <recommendedName>
        <fullName evidence="8">Carotenoid oxygenase</fullName>
    </recommendedName>
</protein>
<dbReference type="GeneID" id="5716662"/>
<reference evidence="6 7" key="1">
    <citation type="journal article" date="2007" name="Science">
        <title>The Chlamydomonas genome reveals the evolution of key animal and plant functions.</title>
        <authorList>
            <person name="Merchant S.S."/>
            <person name="Prochnik S.E."/>
            <person name="Vallon O."/>
            <person name="Harris E.H."/>
            <person name="Karpowicz S.J."/>
            <person name="Witman G.B."/>
            <person name="Terry A."/>
            <person name="Salamov A."/>
            <person name="Fritz-Laylin L.K."/>
            <person name="Marechal-Drouard L."/>
            <person name="Marshall W.F."/>
            <person name="Qu L.H."/>
            <person name="Nelson D.R."/>
            <person name="Sanderfoot A.A."/>
            <person name="Spalding M.H."/>
            <person name="Kapitonov V.V."/>
            <person name="Ren Q."/>
            <person name="Ferris P."/>
            <person name="Lindquist E."/>
            <person name="Shapiro H."/>
            <person name="Lucas S.M."/>
            <person name="Grimwood J."/>
            <person name="Schmutz J."/>
            <person name="Cardol P."/>
            <person name="Cerutti H."/>
            <person name="Chanfreau G."/>
            <person name="Chen C.L."/>
            <person name="Cognat V."/>
            <person name="Croft M.T."/>
            <person name="Dent R."/>
            <person name="Dutcher S."/>
            <person name="Fernandez E."/>
            <person name="Fukuzawa H."/>
            <person name="Gonzalez-Ballester D."/>
            <person name="Gonzalez-Halphen D."/>
            <person name="Hallmann A."/>
            <person name="Hanikenne M."/>
            <person name="Hippler M."/>
            <person name="Inwood W."/>
            <person name="Jabbari K."/>
            <person name="Kalanon M."/>
            <person name="Kuras R."/>
            <person name="Lefebvre P.A."/>
            <person name="Lemaire S.D."/>
            <person name="Lobanov A.V."/>
            <person name="Lohr M."/>
            <person name="Manuell A."/>
            <person name="Meier I."/>
            <person name="Mets L."/>
            <person name="Mittag M."/>
            <person name="Mittelmeier T."/>
            <person name="Moroney J.V."/>
            <person name="Moseley J."/>
            <person name="Napoli C."/>
            <person name="Nedelcu A.M."/>
            <person name="Niyogi K."/>
            <person name="Novoselov S.V."/>
            <person name="Paulsen I.T."/>
            <person name="Pazour G."/>
            <person name="Purton S."/>
            <person name="Ral J.P."/>
            <person name="Riano-Pachon D.M."/>
            <person name="Riekhof W."/>
            <person name="Rymarquis L."/>
            <person name="Schroda M."/>
            <person name="Stern D."/>
            <person name="Umen J."/>
            <person name="Willows R."/>
            <person name="Wilson N."/>
            <person name="Zimmer S.L."/>
            <person name="Allmer J."/>
            <person name="Balk J."/>
            <person name="Bisova K."/>
            <person name="Chen C.J."/>
            <person name="Elias M."/>
            <person name="Gendler K."/>
            <person name="Hauser C."/>
            <person name="Lamb M.R."/>
            <person name="Ledford H."/>
            <person name="Long J.C."/>
            <person name="Minagawa J."/>
            <person name="Page M.D."/>
            <person name="Pan J."/>
            <person name="Pootakham W."/>
            <person name="Roje S."/>
            <person name="Rose A."/>
            <person name="Stahlberg E."/>
            <person name="Terauchi A.M."/>
            <person name="Yang P."/>
            <person name="Ball S."/>
            <person name="Bowler C."/>
            <person name="Dieckmann C.L."/>
            <person name="Gladyshev V.N."/>
            <person name="Green P."/>
            <person name="Jorgensen R."/>
            <person name="Mayfield S."/>
            <person name="Mueller-Roeber B."/>
            <person name="Rajamani S."/>
            <person name="Sayre R.T."/>
            <person name="Brokstein P."/>
            <person name="Dubchak I."/>
            <person name="Goodstein D."/>
            <person name="Hornick L."/>
            <person name="Huang Y.W."/>
            <person name="Jhaveri J."/>
            <person name="Luo Y."/>
            <person name="Martinez D."/>
            <person name="Ngau W.C."/>
            <person name="Otillar B."/>
            <person name="Poliakov A."/>
            <person name="Porter A."/>
            <person name="Szajkowski L."/>
            <person name="Werner G."/>
            <person name="Zhou K."/>
            <person name="Grigoriev I.V."/>
            <person name="Rokhsar D.S."/>
            <person name="Grossman A.R."/>
        </authorList>
    </citation>
    <scope>NUCLEOTIDE SEQUENCE [LARGE SCALE GENOMIC DNA]</scope>
    <source>
        <strain evidence="7">CC-503</strain>
    </source>
</reference>
<evidence type="ECO:0000256" key="1">
    <source>
        <dbReference type="ARBA" id="ARBA00006787"/>
    </source>
</evidence>
<organism evidence="6 7">
    <name type="scientific">Chlamydomonas reinhardtii</name>
    <name type="common">Chlamydomonas smithii</name>
    <dbReference type="NCBI Taxonomy" id="3055"/>
    <lineage>
        <taxon>Eukaryota</taxon>
        <taxon>Viridiplantae</taxon>
        <taxon>Chlorophyta</taxon>
        <taxon>core chlorophytes</taxon>
        <taxon>Chlorophyceae</taxon>
        <taxon>CS clade</taxon>
        <taxon>Chlamydomonadales</taxon>
        <taxon>Chlamydomonadaceae</taxon>
        <taxon>Chlamydomonas</taxon>
    </lineage>
</organism>
<comment type="cofactor">
    <cofactor evidence="4">
        <name>Fe(2+)</name>
        <dbReference type="ChEBI" id="CHEBI:29033"/>
    </cofactor>
    <text evidence="4">Binds 1 Fe(2+) ion per subunit.</text>
</comment>
<evidence type="ECO:0000313" key="6">
    <source>
        <dbReference type="EMBL" id="PNW74655.1"/>
    </source>
</evidence>
<feature type="region of interest" description="Disordered" evidence="5">
    <location>
        <begin position="35"/>
        <end position="75"/>
    </location>
</feature>
<dbReference type="Pfam" id="PF03055">
    <property type="entry name" value="RPE65"/>
    <property type="match status" value="1"/>
</dbReference>
<dbReference type="OMA" id="RIMMFPR"/>
<dbReference type="KEGG" id="cre:CHLRE_12g488350v5"/>
<gene>
    <name evidence="6" type="ORF">CHLRE_12g488350v5</name>
</gene>
<dbReference type="AlphaFoldDB" id="A0A2K3D2A6"/>
<dbReference type="Gramene" id="PNW74655">
    <property type="protein sequence ID" value="PNW74655"/>
    <property type="gene ID" value="CHLRE_12g488350v5"/>
</dbReference>
<feature type="binding site" evidence="4">
    <location>
        <position position="341"/>
    </location>
    <ligand>
        <name>Fe cation</name>
        <dbReference type="ChEBI" id="CHEBI:24875"/>
        <note>catalytic</note>
    </ligand>
</feature>
<evidence type="ECO:0000256" key="2">
    <source>
        <dbReference type="ARBA" id="ARBA00022723"/>
    </source>
</evidence>